<keyword evidence="1" id="KW-0472">Membrane</keyword>
<keyword evidence="1" id="KW-0812">Transmembrane</keyword>
<dbReference type="RefSeq" id="WP_076522770.1">
    <property type="nucleotide sequence ID" value="NZ_CP048103.1"/>
</dbReference>
<reference evidence="3" key="1">
    <citation type="submission" date="2017-01" db="EMBL/GenBank/DDBJ databases">
        <authorList>
            <person name="Varghese N."/>
            <person name="Submissions S."/>
        </authorList>
    </citation>
    <scope>NUCLEOTIDE SEQUENCE [LARGE SCALE GENOMIC DNA]</scope>
    <source>
        <strain evidence="3">DSM 45196</strain>
    </source>
</reference>
<dbReference type="AlphaFoldDB" id="A0A1N7IM19"/>
<name>A0A1N7IM19_9BACL</name>
<protein>
    <submittedName>
        <fullName evidence="2">Uncharacterized protein</fullName>
    </submittedName>
</protein>
<feature type="transmembrane region" description="Helical" evidence="1">
    <location>
        <begin position="6"/>
        <end position="22"/>
    </location>
</feature>
<dbReference type="Proteomes" id="UP000186795">
    <property type="component" value="Unassembled WGS sequence"/>
</dbReference>
<keyword evidence="1" id="KW-1133">Transmembrane helix</keyword>
<sequence length="172" mass="19574">MLRPGDAVVLFLLMVLVFWLLFRSWRKMRIRPLVLESQQPVQGKIPDWLEREGYEVVAAKQRLPLWIQVGGDQYESRLYADYVALEGEEAYVVILAKAKRALRLSGAAIRDRFLGHVLAFQAAGILYVDPVQGTLKKITFEIQGVRTPGRRRGFTSHLIMMVLGALIAILVR</sequence>
<keyword evidence="3" id="KW-1185">Reference proteome</keyword>
<evidence type="ECO:0000313" key="2">
    <source>
        <dbReference type="EMBL" id="SIS38031.1"/>
    </source>
</evidence>
<accession>A0A1N7IM19</accession>
<organism evidence="2 3">
    <name type="scientific">Kroppenstedtia eburnea</name>
    <dbReference type="NCBI Taxonomy" id="714067"/>
    <lineage>
        <taxon>Bacteria</taxon>
        <taxon>Bacillati</taxon>
        <taxon>Bacillota</taxon>
        <taxon>Bacilli</taxon>
        <taxon>Bacillales</taxon>
        <taxon>Thermoactinomycetaceae</taxon>
        <taxon>Kroppenstedtia</taxon>
    </lineage>
</organism>
<dbReference type="EMBL" id="FTOD01000001">
    <property type="protein sequence ID" value="SIS38031.1"/>
    <property type="molecule type" value="Genomic_DNA"/>
</dbReference>
<feature type="transmembrane region" description="Helical" evidence="1">
    <location>
        <begin position="154"/>
        <end position="171"/>
    </location>
</feature>
<proteinExistence type="predicted"/>
<evidence type="ECO:0000256" key="1">
    <source>
        <dbReference type="SAM" id="Phobius"/>
    </source>
</evidence>
<evidence type="ECO:0000313" key="3">
    <source>
        <dbReference type="Proteomes" id="UP000186795"/>
    </source>
</evidence>
<dbReference type="OrthoDB" id="2988117at2"/>
<gene>
    <name evidence="2" type="ORF">SAMN05421790_10184</name>
</gene>